<dbReference type="AlphaFoldDB" id="A0A2K1Q066"/>
<comment type="similarity">
    <text evidence="1">Belongs to the AB hydrolase superfamily. AB hydrolase 2 family.</text>
</comment>
<proteinExistence type="inferred from homology"/>
<dbReference type="GO" id="GO:0016787">
    <property type="term" value="F:hydrolase activity"/>
    <property type="evidence" value="ECO:0007669"/>
    <property type="project" value="UniProtKB-KW"/>
</dbReference>
<dbReference type="InterPro" id="IPR050565">
    <property type="entry name" value="LYPA1-2/EST-like"/>
</dbReference>
<protein>
    <submittedName>
        <fullName evidence="4">Putative esterase</fullName>
    </submittedName>
</protein>
<dbReference type="PANTHER" id="PTHR10655">
    <property type="entry name" value="LYSOPHOSPHOLIPASE-RELATED"/>
    <property type="match status" value="1"/>
</dbReference>
<dbReference type="EMBL" id="NPZB01000001">
    <property type="protein sequence ID" value="PNS08434.1"/>
    <property type="molecule type" value="Genomic_DNA"/>
</dbReference>
<gene>
    <name evidence="4" type="ORF">Lysil_0063</name>
</gene>
<dbReference type="RefSeq" id="WP_103073616.1">
    <property type="nucleotide sequence ID" value="NZ_NPZB01000001.1"/>
</dbReference>
<accession>A0A2K1Q066</accession>
<sequence length="225" mass="24567">MDTVLECVETVVGQGEPQWSVVWLHGLGADGHDFAPIVPELRRAGWPTVRFVFPHAPVRPVTINGGMRMRAWYDIAHVDLANRADEVGVQESIAQAEALIAREVARGVPESRIVLAGFSQGGAVTLALGVRRERPLAGLVALSTYLPAPERAKAECPRDTVKPPVFMAHGLGDPVVPYLAGELSAEVLRECGFAVEWHAYPMMHAVMPQELSDLSDWFEARFRAA</sequence>
<evidence type="ECO:0000256" key="2">
    <source>
        <dbReference type="ARBA" id="ARBA00022801"/>
    </source>
</evidence>
<dbReference type="Pfam" id="PF02230">
    <property type="entry name" value="Abhydrolase_2"/>
    <property type="match status" value="1"/>
</dbReference>
<evidence type="ECO:0000256" key="1">
    <source>
        <dbReference type="ARBA" id="ARBA00006499"/>
    </source>
</evidence>
<reference evidence="4 5" key="1">
    <citation type="submission" date="2017-08" db="EMBL/GenBank/DDBJ databases">
        <title>Lysobacter sylvestris genome.</title>
        <authorList>
            <person name="Zhang D.-C."/>
            <person name="Albuquerque L."/>
            <person name="Franca L."/>
            <person name="Froufe H.J.C."/>
            <person name="Barroso C."/>
            <person name="Egas C."/>
            <person name="Da Costa M."/>
            <person name="Margesin R."/>
        </authorList>
    </citation>
    <scope>NUCLEOTIDE SEQUENCE [LARGE SCALE GENOMIC DNA]</scope>
    <source>
        <strain evidence="4 5">AM20-91</strain>
    </source>
</reference>
<comment type="caution">
    <text evidence="4">The sequence shown here is derived from an EMBL/GenBank/DDBJ whole genome shotgun (WGS) entry which is preliminary data.</text>
</comment>
<evidence type="ECO:0000313" key="4">
    <source>
        <dbReference type="EMBL" id="PNS08434.1"/>
    </source>
</evidence>
<dbReference type="OrthoDB" id="9801763at2"/>
<dbReference type="Proteomes" id="UP000236220">
    <property type="component" value="Unassembled WGS sequence"/>
</dbReference>
<name>A0A2K1Q066_9GAMM</name>
<organism evidence="4 5">
    <name type="scientific">Solilutibacter silvestris</name>
    <dbReference type="NCBI Taxonomy" id="1645665"/>
    <lineage>
        <taxon>Bacteria</taxon>
        <taxon>Pseudomonadati</taxon>
        <taxon>Pseudomonadota</taxon>
        <taxon>Gammaproteobacteria</taxon>
        <taxon>Lysobacterales</taxon>
        <taxon>Lysobacteraceae</taxon>
        <taxon>Solilutibacter</taxon>
    </lineage>
</organism>
<dbReference type="InterPro" id="IPR003140">
    <property type="entry name" value="PLipase/COase/thioEstase"/>
</dbReference>
<dbReference type="InterPro" id="IPR029058">
    <property type="entry name" value="AB_hydrolase_fold"/>
</dbReference>
<evidence type="ECO:0000313" key="5">
    <source>
        <dbReference type="Proteomes" id="UP000236220"/>
    </source>
</evidence>
<keyword evidence="2" id="KW-0378">Hydrolase</keyword>
<keyword evidence="5" id="KW-1185">Reference proteome</keyword>
<dbReference type="Gene3D" id="3.40.50.1820">
    <property type="entry name" value="alpha/beta hydrolase"/>
    <property type="match status" value="1"/>
</dbReference>
<feature type="domain" description="Phospholipase/carboxylesterase/thioesterase" evidence="3">
    <location>
        <begin position="7"/>
        <end position="217"/>
    </location>
</feature>
<dbReference type="PANTHER" id="PTHR10655:SF17">
    <property type="entry name" value="LYSOPHOSPHOLIPASE-LIKE PROTEIN 1"/>
    <property type="match status" value="1"/>
</dbReference>
<evidence type="ECO:0000259" key="3">
    <source>
        <dbReference type="Pfam" id="PF02230"/>
    </source>
</evidence>
<dbReference type="SUPFAM" id="SSF53474">
    <property type="entry name" value="alpha/beta-Hydrolases"/>
    <property type="match status" value="1"/>
</dbReference>